<evidence type="ECO:0000256" key="3">
    <source>
        <dbReference type="ARBA" id="ARBA00022741"/>
    </source>
</evidence>
<comment type="caution">
    <text evidence="7">The sequence shown here is derived from an EMBL/GenBank/DDBJ whole genome shotgun (WGS) entry which is preliminary data.</text>
</comment>
<keyword evidence="2" id="KW-0813">Transport</keyword>
<dbReference type="GO" id="GO:0016887">
    <property type="term" value="F:ATP hydrolysis activity"/>
    <property type="evidence" value="ECO:0007669"/>
    <property type="project" value="InterPro"/>
</dbReference>
<accession>A0A934KJC8</accession>
<dbReference type="InterPro" id="IPR027417">
    <property type="entry name" value="P-loop_NTPase"/>
</dbReference>
<keyword evidence="5" id="KW-0029">Amino-acid transport</keyword>
<keyword evidence="4 7" id="KW-0067">ATP-binding</keyword>
<evidence type="ECO:0000313" key="7">
    <source>
        <dbReference type="EMBL" id="MBJ7604532.1"/>
    </source>
</evidence>
<evidence type="ECO:0000256" key="4">
    <source>
        <dbReference type="ARBA" id="ARBA00022840"/>
    </source>
</evidence>
<proteinExistence type="inferred from homology"/>
<dbReference type="CDD" id="cd03224">
    <property type="entry name" value="ABC_TM1139_LivF_branched"/>
    <property type="match status" value="1"/>
</dbReference>
<evidence type="ECO:0000256" key="2">
    <source>
        <dbReference type="ARBA" id="ARBA00022448"/>
    </source>
</evidence>
<dbReference type="GO" id="GO:0015658">
    <property type="term" value="F:branched-chain amino acid transmembrane transporter activity"/>
    <property type="evidence" value="ECO:0007669"/>
    <property type="project" value="TreeGrafter"/>
</dbReference>
<dbReference type="InterPro" id="IPR052156">
    <property type="entry name" value="BCAA_Transport_ATP-bd_LivF"/>
</dbReference>
<sequence length="234" mass="25839">MLDVEKLEAYRGQSYVLQGVTMQVPDAACTTVLGRNGMGKTTMIRTLMGLNPVASGEIRFDGTVLNRLEPNQIARLGLALVPQGRHVFPSLSVEENMTLGARKNPDGQGEPWTLERIYDFFPNLKERRRNGAGQLSGGEQQMLAIGRALMTNPQLILMDEPSEGLAPVIVQRVGEVIRLLRDQKLSIFLVEQNYRLGVDSGDYIHILSKGVVVWSGSAADLEQAEDVRRMHLGV</sequence>
<dbReference type="Proteomes" id="UP000620075">
    <property type="component" value="Unassembled WGS sequence"/>
</dbReference>
<dbReference type="GO" id="GO:0015807">
    <property type="term" value="P:L-amino acid transport"/>
    <property type="evidence" value="ECO:0007669"/>
    <property type="project" value="TreeGrafter"/>
</dbReference>
<dbReference type="Pfam" id="PF00005">
    <property type="entry name" value="ABC_tran"/>
    <property type="match status" value="1"/>
</dbReference>
<comment type="similarity">
    <text evidence="1">Belongs to the ABC transporter superfamily.</text>
</comment>
<dbReference type="EMBL" id="JAEKNQ010000059">
    <property type="protein sequence ID" value="MBJ7604532.1"/>
    <property type="molecule type" value="Genomic_DNA"/>
</dbReference>
<protein>
    <submittedName>
        <fullName evidence="7">ABC transporter ATP-binding protein</fullName>
    </submittedName>
</protein>
<dbReference type="GO" id="GO:0005524">
    <property type="term" value="F:ATP binding"/>
    <property type="evidence" value="ECO:0007669"/>
    <property type="project" value="UniProtKB-KW"/>
</dbReference>
<gene>
    <name evidence="7" type="ORF">JF888_15360</name>
</gene>
<name>A0A934KJC8_9BACT</name>
<dbReference type="PANTHER" id="PTHR43820">
    <property type="entry name" value="HIGH-AFFINITY BRANCHED-CHAIN AMINO ACID TRANSPORT ATP-BINDING PROTEIN LIVF"/>
    <property type="match status" value="1"/>
</dbReference>
<dbReference type="InterPro" id="IPR003593">
    <property type="entry name" value="AAA+_ATPase"/>
</dbReference>
<dbReference type="InterPro" id="IPR003439">
    <property type="entry name" value="ABC_transporter-like_ATP-bd"/>
</dbReference>
<reference evidence="7 8" key="1">
    <citation type="submission" date="2020-10" db="EMBL/GenBank/DDBJ databases">
        <title>Ca. Dormibacterota MAGs.</title>
        <authorList>
            <person name="Montgomery K."/>
        </authorList>
    </citation>
    <scope>NUCLEOTIDE SEQUENCE [LARGE SCALE GENOMIC DNA]</scope>
    <source>
        <strain evidence="7">SC8811_S16_3</strain>
    </source>
</reference>
<dbReference type="InterPro" id="IPR017871">
    <property type="entry name" value="ABC_transporter-like_CS"/>
</dbReference>
<dbReference type="PROSITE" id="PS50893">
    <property type="entry name" value="ABC_TRANSPORTER_2"/>
    <property type="match status" value="1"/>
</dbReference>
<evidence type="ECO:0000259" key="6">
    <source>
        <dbReference type="PROSITE" id="PS50893"/>
    </source>
</evidence>
<dbReference type="Gene3D" id="3.40.50.300">
    <property type="entry name" value="P-loop containing nucleotide triphosphate hydrolases"/>
    <property type="match status" value="1"/>
</dbReference>
<dbReference type="SUPFAM" id="SSF52540">
    <property type="entry name" value="P-loop containing nucleoside triphosphate hydrolases"/>
    <property type="match status" value="1"/>
</dbReference>
<keyword evidence="3" id="KW-0547">Nucleotide-binding</keyword>
<dbReference type="PANTHER" id="PTHR43820:SF2">
    <property type="entry name" value="ABC TRANSPORTER ATP-BINDING PROTEIN"/>
    <property type="match status" value="1"/>
</dbReference>
<evidence type="ECO:0000256" key="1">
    <source>
        <dbReference type="ARBA" id="ARBA00005417"/>
    </source>
</evidence>
<dbReference type="PROSITE" id="PS00211">
    <property type="entry name" value="ABC_TRANSPORTER_1"/>
    <property type="match status" value="1"/>
</dbReference>
<dbReference type="SMART" id="SM00382">
    <property type="entry name" value="AAA"/>
    <property type="match status" value="1"/>
</dbReference>
<dbReference type="AlphaFoldDB" id="A0A934KJC8"/>
<evidence type="ECO:0000313" key="8">
    <source>
        <dbReference type="Proteomes" id="UP000620075"/>
    </source>
</evidence>
<organism evidence="7 8">
    <name type="scientific">Candidatus Dormiibacter inghamiae</name>
    <dbReference type="NCBI Taxonomy" id="3127013"/>
    <lineage>
        <taxon>Bacteria</taxon>
        <taxon>Bacillati</taxon>
        <taxon>Candidatus Dormiibacterota</taxon>
        <taxon>Candidatus Dormibacteria</taxon>
        <taxon>Candidatus Dormibacterales</taxon>
        <taxon>Candidatus Dormibacteraceae</taxon>
        <taxon>Candidatus Dormiibacter</taxon>
    </lineage>
</organism>
<evidence type="ECO:0000256" key="5">
    <source>
        <dbReference type="ARBA" id="ARBA00022970"/>
    </source>
</evidence>
<feature type="domain" description="ABC transporter" evidence="6">
    <location>
        <begin position="2"/>
        <end position="234"/>
    </location>
</feature>
<dbReference type="RefSeq" id="WP_338182335.1">
    <property type="nucleotide sequence ID" value="NZ_JAEKNQ010000059.1"/>
</dbReference>